<reference evidence="2" key="1">
    <citation type="journal article" date="2019" name="Int. J. Syst. Evol. Microbiol.">
        <title>The Global Catalogue of Microorganisms (GCM) 10K type strain sequencing project: providing services to taxonomists for standard genome sequencing and annotation.</title>
        <authorList>
            <consortium name="The Broad Institute Genomics Platform"/>
            <consortium name="The Broad Institute Genome Sequencing Center for Infectious Disease"/>
            <person name="Wu L."/>
            <person name="Ma J."/>
        </authorList>
    </citation>
    <scope>NUCLEOTIDE SEQUENCE [LARGE SCALE GENOMIC DNA]</scope>
    <source>
        <strain evidence="2">CCUG 60023</strain>
    </source>
</reference>
<name>A0ABW3FHQ7_9HYPH</name>
<evidence type="ECO:0000313" key="1">
    <source>
        <dbReference type="EMBL" id="MFD0917650.1"/>
    </source>
</evidence>
<gene>
    <name evidence="1" type="ORF">ACFQ14_14700</name>
</gene>
<comment type="caution">
    <text evidence="1">The sequence shown here is derived from an EMBL/GenBank/DDBJ whole genome shotgun (WGS) entry which is preliminary data.</text>
</comment>
<dbReference type="EMBL" id="JBHTJV010000025">
    <property type="protein sequence ID" value="MFD0917650.1"/>
    <property type="molecule type" value="Genomic_DNA"/>
</dbReference>
<accession>A0ABW3FHQ7</accession>
<sequence length="131" mass="15409">MELQEINDFRDWKKQKNGIINVKKAFLFMIIHIKENIDFSEYIESSDLCEKIDNIDIENYTLSAFSWPFVVGLRMRGWKRGGKNPNFVNFDFEAAERNLFDAITDPELEWYLPHTLVFSSGEVVEPVDRPS</sequence>
<keyword evidence="2" id="KW-1185">Reference proteome</keyword>
<organism evidence="1 2">
    <name type="scientific">Pseudahrensia aquimaris</name>
    <dbReference type="NCBI Taxonomy" id="744461"/>
    <lineage>
        <taxon>Bacteria</taxon>
        <taxon>Pseudomonadati</taxon>
        <taxon>Pseudomonadota</taxon>
        <taxon>Alphaproteobacteria</taxon>
        <taxon>Hyphomicrobiales</taxon>
        <taxon>Ahrensiaceae</taxon>
        <taxon>Pseudahrensia</taxon>
    </lineage>
</organism>
<evidence type="ECO:0000313" key="2">
    <source>
        <dbReference type="Proteomes" id="UP001597101"/>
    </source>
</evidence>
<dbReference type="RefSeq" id="WP_377213506.1">
    <property type="nucleotide sequence ID" value="NZ_JBHTJV010000025.1"/>
</dbReference>
<protein>
    <submittedName>
        <fullName evidence="1">Uncharacterized protein</fullName>
    </submittedName>
</protein>
<dbReference type="Proteomes" id="UP001597101">
    <property type="component" value="Unassembled WGS sequence"/>
</dbReference>
<proteinExistence type="predicted"/>